<protein>
    <submittedName>
        <fullName evidence="1">Uncharacterized protein</fullName>
    </submittedName>
</protein>
<dbReference type="EMBL" id="QDEB01107957">
    <property type="protein sequence ID" value="RZB77521.1"/>
    <property type="molecule type" value="Genomic_DNA"/>
</dbReference>
<reference evidence="1 2" key="1">
    <citation type="submission" date="2017-03" db="EMBL/GenBank/DDBJ databases">
        <title>Genome of the blue death feigning beetle - Asbolus verrucosus.</title>
        <authorList>
            <person name="Rider S.D."/>
        </authorList>
    </citation>
    <scope>NUCLEOTIDE SEQUENCE [LARGE SCALE GENOMIC DNA]</scope>
    <source>
        <strain evidence="1">Butters</strain>
        <tissue evidence="1">Head and leg muscle</tissue>
    </source>
</reference>
<accession>A0A482VFE5</accession>
<evidence type="ECO:0000313" key="1">
    <source>
        <dbReference type="EMBL" id="RZB77521.1"/>
    </source>
</evidence>
<name>A0A482VFE5_ASBVE</name>
<comment type="caution">
    <text evidence="1">The sequence shown here is derived from an EMBL/GenBank/DDBJ whole genome shotgun (WGS) entry which is preliminary data.</text>
</comment>
<organism evidence="1 2">
    <name type="scientific">Asbolus verrucosus</name>
    <name type="common">Desert ironclad beetle</name>
    <dbReference type="NCBI Taxonomy" id="1661398"/>
    <lineage>
        <taxon>Eukaryota</taxon>
        <taxon>Metazoa</taxon>
        <taxon>Ecdysozoa</taxon>
        <taxon>Arthropoda</taxon>
        <taxon>Hexapoda</taxon>
        <taxon>Insecta</taxon>
        <taxon>Pterygota</taxon>
        <taxon>Neoptera</taxon>
        <taxon>Endopterygota</taxon>
        <taxon>Coleoptera</taxon>
        <taxon>Polyphaga</taxon>
        <taxon>Cucujiformia</taxon>
        <taxon>Tenebrionidae</taxon>
        <taxon>Pimeliinae</taxon>
        <taxon>Asbolus</taxon>
    </lineage>
</organism>
<sequence length="147" mass="16556">MNSRRFGFKESNNYHVVGSCPPIMRHFWSEKTGMSCLPRIVLDGTRQQNNDGCFPLRKTITSSPSSSRYFIRKGSKVPRDEITNFSELLTAARAAEENFAEHISEKPNTKSKLKQRQAQSVLTAKILVTPEMNAGNALPKKIRAAEE</sequence>
<gene>
    <name evidence="1" type="ORF">BDFB_011425</name>
</gene>
<keyword evidence="2" id="KW-1185">Reference proteome</keyword>
<dbReference type="AlphaFoldDB" id="A0A482VFE5"/>
<dbReference type="Proteomes" id="UP000292052">
    <property type="component" value="Unassembled WGS sequence"/>
</dbReference>
<proteinExistence type="predicted"/>
<evidence type="ECO:0000313" key="2">
    <source>
        <dbReference type="Proteomes" id="UP000292052"/>
    </source>
</evidence>